<accession>A0A177WKC2</accession>
<evidence type="ECO:0000256" key="1">
    <source>
        <dbReference type="SAM" id="MobiDB-lite"/>
    </source>
</evidence>
<evidence type="ECO:0008006" key="4">
    <source>
        <dbReference type="Google" id="ProtNLM"/>
    </source>
</evidence>
<dbReference type="SUPFAM" id="SSF81383">
    <property type="entry name" value="F-box domain"/>
    <property type="match status" value="1"/>
</dbReference>
<dbReference type="EMBL" id="DS022303">
    <property type="protein sequence ID" value="OAJ39900.1"/>
    <property type="molecule type" value="Genomic_DNA"/>
</dbReference>
<sequence length="480" mass="52933">MSSLSITRTKSLSNHSVTAPSKQQLLQRVYASISKTIKKTMLSNKLSWTLANKPSQSVLPKSKVGSKHSDDLTTLSSASESPFIGLLDSSLLDSPRSSTTGDTISKSHSWLESPSFLAPLAVHILSKSSSQTLSVLDTATLSAFDLRSYATQDIAADDSSDLLDIIDQTGAVSSSVQLQSLPAELICNIAMRAGFFSALRLCQTSKYFNVLLSCPSSWSLYKHLSSDHIQNTVTVVTKIHTFDHLIFGDWQPGHISHNDSATSNEDEREVYFVHKTFLEQFDFLGGISFSMHPGGLATANFFEHREQLSCYLEDMRQGVQSGRIPPPLIPEMTLPPTPQPSLASTPREDTTDQSRTQALLINTIVQTAFPSASSHHVSPVGGARLQHKCPSCEAYDTQTVHKSIFVFDQVPRHPTWARDGLTYTYAFKDCKRTLRITVKPSVNRICNDNLPMVTFNAIAINNIDLSPLLYALFLKLVHKM</sequence>
<organism evidence="2 3">
    <name type="scientific">Batrachochytrium dendrobatidis (strain JEL423)</name>
    <dbReference type="NCBI Taxonomy" id="403673"/>
    <lineage>
        <taxon>Eukaryota</taxon>
        <taxon>Fungi</taxon>
        <taxon>Fungi incertae sedis</taxon>
        <taxon>Chytridiomycota</taxon>
        <taxon>Chytridiomycota incertae sedis</taxon>
        <taxon>Chytridiomycetes</taxon>
        <taxon>Rhizophydiales</taxon>
        <taxon>Rhizophydiales incertae sedis</taxon>
        <taxon>Batrachochytrium</taxon>
    </lineage>
</organism>
<feature type="region of interest" description="Disordered" evidence="1">
    <location>
        <begin position="56"/>
        <end position="75"/>
    </location>
</feature>
<reference evidence="2 3" key="2">
    <citation type="submission" date="2016-05" db="EMBL/GenBank/DDBJ databases">
        <title>Lineage-specific infection strategies underlie the spectrum of fungal disease in amphibians.</title>
        <authorList>
            <person name="Cuomo C.A."/>
            <person name="Farrer R.A."/>
            <person name="James T."/>
            <person name="Longcore J."/>
            <person name="Birren B."/>
        </authorList>
    </citation>
    <scope>NUCLEOTIDE SEQUENCE [LARGE SCALE GENOMIC DNA]</scope>
    <source>
        <strain evidence="2 3">JEL423</strain>
    </source>
</reference>
<dbReference type="VEuPathDB" id="FungiDB:BDEG_23697"/>
<dbReference type="InterPro" id="IPR036047">
    <property type="entry name" value="F-box-like_dom_sf"/>
</dbReference>
<reference evidence="2 3" key="1">
    <citation type="submission" date="2006-10" db="EMBL/GenBank/DDBJ databases">
        <title>The Genome Sequence of Batrachochytrium dendrobatidis JEL423.</title>
        <authorList>
            <consortium name="The Broad Institute Genome Sequencing Platform"/>
            <person name="Birren B."/>
            <person name="Lander E."/>
            <person name="Galagan J."/>
            <person name="Cuomo C."/>
            <person name="Devon K."/>
            <person name="Jaffe D."/>
            <person name="Butler J."/>
            <person name="Alvarez P."/>
            <person name="Gnerre S."/>
            <person name="Grabherr M."/>
            <person name="Kleber M."/>
            <person name="Mauceli E."/>
            <person name="Brockman W."/>
            <person name="Young S."/>
            <person name="LaButti K."/>
            <person name="Sykes S."/>
            <person name="DeCaprio D."/>
            <person name="Crawford M."/>
            <person name="Koehrsen M."/>
            <person name="Engels R."/>
            <person name="Montgomery P."/>
            <person name="Pearson M."/>
            <person name="Howarth C."/>
            <person name="Larson L."/>
            <person name="White J."/>
            <person name="O'Leary S."/>
            <person name="Kodira C."/>
            <person name="Zeng Q."/>
            <person name="Yandava C."/>
            <person name="Alvarado L."/>
            <person name="Longcore J."/>
            <person name="James T."/>
        </authorList>
    </citation>
    <scope>NUCLEOTIDE SEQUENCE [LARGE SCALE GENOMIC DNA]</scope>
    <source>
        <strain evidence="2 3">JEL423</strain>
    </source>
</reference>
<dbReference type="Proteomes" id="UP000077115">
    <property type="component" value="Unassembled WGS sequence"/>
</dbReference>
<proteinExistence type="predicted"/>
<evidence type="ECO:0000313" key="3">
    <source>
        <dbReference type="Proteomes" id="UP000077115"/>
    </source>
</evidence>
<evidence type="ECO:0000313" key="2">
    <source>
        <dbReference type="EMBL" id="OAJ39900.1"/>
    </source>
</evidence>
<gene>
    <name evidence="2" type="ORF">BDEG_23697</name>
</gene>
<feature type="region of interest" description="Disordered" evidence="1">
    <location>
        <begin position="332"/>
        <end position="351"/>
    </location>
</feature>
<protein>
    <recommendedName>
        <fullName evidence="4">F-box domain-containing protein</fullName>
    </recommendedName>
</protein>
<dbReference type="OrthoDB" id="2133048at2759"/>
<name>A0A177WKC2_BATDL</name>
<dbReference type="AlphaFoldDB" id="A0A177WKC2"/>